<name>A0ABR9VT64_9SYNC</name>
<evidence type="ECO:0000259" key="1">
    <source>
        <dbReference type="Pfam" id="PF18480"/>
    </source>
</evidence>
<dbReference type="EMBL" id="JADEVV010000026">
    <property type="protein sequence ID" value="MBE9254231.1"/>
    <property type="molecule type" value="Genomic_DNA"/>
</dbReference>
<comment type="caution">
    <text evidence="2">The sequence shown here is derived from an EMBL/GenBank/DDBJ whole genome shotgun (WGS) entry which is preliminary data.</text>
</comment>
<keyword evidence="3" id="KW-1185">Reference proteome</keyword>
<organism evidence="2 3">
    <name type="scientific">Synechocystis salina LEGE 00031</name>
    <dbReference type="NCBI Taxonomy" id="1828736"/>
    <lineage>
        <taxon>Bacteria</taxon>
        <taxon>Bacillati</taxon>
        <taxon>Cyanobacteriota</taxon>
        <taxon>Cyanophyceae</taxon>
        <taxon>Synechococcales</taxon>
        <taxon>Merismopediaceae</taxon>
        <taxon>Synechocystis</taxon>
    </lineage>
</organism>
<feature type="domain" description="DUF5615" evidence="1">
    <location>
        <begin position="6"/>
        <end position="101"/>
    </location>
</feature>
<dbReference type="RefSeq" id="WP_194019874.1">
    <property type="nucleotide sequence ID" value="NZ_JADEVV010000026.1"/>
</dbReference>
<gene>
    <name evidence="2" type="ORF">IQ217_10345</name>
</gene>
<dbReference type="Pfam" id="PF18480">
    <property type="entry name" value="DUF5615"/>
    <property type="match status" value="1"/>
</dbReference>
<accession>A0ABR9VT64</accession>
<reference evidence="2 3" key="1">
    <citation type="submission" date="2020-10" db="EMBL/GenBank/DDBJ databases">
        <authorList>
            <person name="Castelo-Branco R."/>
            <person name="Eusebio N."/>
            <person name="Adriana R."/>
            <person name="Vieira A."/>
            <person name="Brugerolle De Fraissinette N."/>
            <person name="Rezende De Castro R."/>
            <person name="Schneider M.P."/>
            <person name="Vasconcelos V."/>
            <person name="Leao P.N."/>
        </authorList>
    </citation>
    <scope>NUCLEOTIDE SEQUENCE [LARGE SCALE GENOMIC DNA]</scope>
    <source>
        <strain evidence="2 3">LEGE 00031</strain>
    </source>
</reference>
<evidence type="ECO:0000313" key="3">
    <source>
        <dbReference type="Proteomes" id="UP000658720"/>
    </source>
</evidence>
<evidence type="ECO:0000313" key="2">
    <source>
        <dbReference type="EMBL" id="MBE9254231.1"/>
    </source>
</evidence>
<dbReference type="InterPro" id="IPR041049">
    <property type="entry name" value="DUF5615"/>
</dbReference>
<dbReference type="Proteomes" id="UP000658720">
    <property type="component" value="Unassembled WGS sequence"/>
</dbReference>
<sequence length="111" mass="12620">MANRIKFHLDENISHSIALGLRHRSLDVTTTPEAGLLGVSDQEQLQFAASEGRVIFTQDTDFLKLAQSFPHHTGIVYCSQRNKSIGQIIQGLVLMWEILEPEEMFNHIEFL</sequence>
<proteinExistence type="predicted"/>
<protein>
    <submittedName>
        <fullName evidence="2">DUF5615 family PIN-like protein</fullName>
    </submittedName>
</protein>